<gene>
    <name evidence="1" type="ORF">T02_9050</name>
</gene>
<keyword evidence="2" id="KW-1185">Reference proteome</keyword>
<reference evidence="1 2" key="1">
    <citation type="submission" date="2015-05" db="EMBL/GenBank/DDBJ databases">
        <title>Evolution of Trichinella species and genotypes.</title>
        <authorList>
            <person name="Korhonen P.K."/>
            <person name="Edoardo P."/>
            <person name="Giuseppe L.R."/>
            <person name="Gasser R.B."/>
        </authorList>
    </citation>
    <scope>NUCLEOTIDE SEQUENCE [LARGE SCALE GENOMIC DNA]</scope>
    <source>
        <strain evidence="1">ISS10</strain>
    </source>
</reference>
<name>A0A0V1KHT6_9BILA</name>
<proteinExistence type="predicted"/>
<evidence type="ECO:0000313" key="2">
    <source>
        <dbReference type="Proteomes" id="UP000054721"/>
    </source>
</evidence>
<dbReference type="EMBL" id="JYDW01002268">
    <property type="protein sequence ID" value="KRZ46768.1"/>
    <property type="molecule type" value="Genomic_DNA"/>
</dbReference>
<dbReference type="AlphaFoldDB" id="A0A0V1KHT6"/>
<sequence>MAILPKAIYRFNGSKKISSTIRELVGNHCP</sequence>
<protein>
    <submittedName>
        <fullName evidence="1">Uncharacterized protein</fullName>
    </submittedName>
</protein>
<evidence type="ECO:0000313" key="1">
    <source>
        <dbReference type="EMBL" id="KRZ46768.1"/>
    </source>
</evidence>
<comment type="caution">
    <text evidence="1">The sequence shown here is derived from an EMBL/GenBank/DDBJ whole genome shotgun (WGS) entry which is preliminary data.</text>
</comment>
<organism evidence="1 2">
    <name type="scientific">Trichinella nativa</name>
    <dbReference type="NCBI Taxonomy" id="6335"/>
    <lineage>
        <taxon>Eukaryota</taxon>
        <taxon>Metazoa</taxon>
        <taxon>Ecdysozoa</taxon>
        <taxon>Nematoda</taxon>
        <taxon>Enoplea</taxon>
        <taxon>Dorylaimia</taxon>
        <taxon>Trichinellida</taxon>
        <taxon>Trichinellidae</taxon>
        <taxon>Trichinella</taxon>
    </lineage>
</organism>
<dbReference type="Proteomes" id="UP000054721">
    <property type="component" value="Unassembled WGS sequence"/>
</dbReference>
<accession>A0A0V1KHT6</accession>